<evidence type="ECO:0000313" key="3">
    <source>
        <dbReference type="Proteomes" id="UP001341820"/>
    </source>
</evidence>
<organism evidence="2 3">
    <name type="scientific">Shouchella miscanthi</name>
    <dbReference type="NCBI Taxonomy" id="2598861"/>
    <lineage>
        <taxon>Bacteria</taxon>
        <taxon>Bacillati</taxon>
        <taxon>Bacillota</taxon>
        <taxon>Bacilli</taxon>
        <taxon>Bacillales</taxon>
        <taxon>Bacillaceae</taxon>
        <taxon>Shouchella</taxon>
    </lineage>
</organism>
<dbReference type="SUPFAM" id="SSF47644">
    <property type="entry name" value="Methionine synthase domain"/>
    <property type="match status" value="1"/>
</dbReference>
<dbReference type="RefSeq" id="WP_035395394.1">
    <property type="nucleotide sequence ID" value="NZ_CP042163.1"/>
</dbReference>
<dbReference type="Pfam" id="PF02310">
    <property type="entry name" value="B12-binding"/>
    <property type="match status" value="1"/>
</dbReference>
<evidence type="ECO:0000313" key="2">
    <source>
        <dbReference type="EMBL" id="MED4127603.1"/>
    </source>
</evidence>
<dbReference type="Proteomes" id="UP001341820">
    <property type="component" value="Unassembled WGS sequence"/>
</dbReference>
<dbReference type="SUPFAM" id="SSF52242">
    <property type="entry name" value="Cobalamin (vitamin B12)-binding domain"/>
    <property type="match status" value="1"/>
</dbReference>
<feature type="domain" description="B12-binding" evidence="1">
    <location>
        <begin position="90"/>
        <end position="219"/>
    </location>
</feature>
<reference evidence="2 3" key="1">
    <citation type="submission" date="2023-03" db="EMBL/GenBank/DDBJ databases">
        <title>Bacillus Genome Sequencing.</title>
        <authorList>
            <person name="Dunlap C."/>
        </authorList>
    </citation>
    <scope>NUCLEOTIDE SEQUENCE [LARGE SCALE GENOMIC DNA]</scope>
    <source>
        <strain evidence="2 3">B-4107</strain>
    </source>
</reference>
<dbReference type="Gene3D" id="3.40.50.280">
    <property type="entry name" value="Cobalamin-binding domain"/>
    <property type="match status" value="1"/>
</dbReference>
<dbReference type="InterPro" id="IPR006158">
    <property type="entry name" value="Cobalamin-bd"/>
</dbReference>
<dbReference type="Pfam" id="PF02607">
    <property type="entry name" value="B12-binding_2"/>
    <property type="match status" value="1"/>
</dbReference>
<dbReference type="PROSITE" id="PS51332">
    <property type="entry name" value="B12_BINDING"/>
    <property type="match status" value="1"/>
</dbReference>
<dbReference type="InterPro" id="IPR036594">
    <property type="entry name" value="Meth_synthase_dom"/>
</dbReference>
<gene>
    <name evidence="2" type="ORF">P5F74_05600</name>
</gene>
<name>A0ABU6NHB9_9BACI</name>
<proteinExistence type="predicted"/>
<dbReference type="InterPro" id="IPR003759">
    <property type="entry name" value="Cbl-bd_cap"/>
</dbReference>
<protein>
    <submittedName>
        <fullName evidence="2">Cobalamin-dependent protein</fullName>
    </submittedName>
</protein>
<sequence length="219" mass="25153">MEQSWEVLVDALLDGDEDRAWNCVRRLSDAGYDSIWIYEKLLTKAMVHTGWLWEQNRITIADEHLATSTCDFVLTRYHYYIRKWRAPKNGKSVMFLCLDQEQHDLGIKMCACLLEELGWTTRLLGASVPLEQAEMMAKKWQPDAIAISVSIPYHARSLNLYVDTLEKLPHKPTIVIGGRLVSMYDLSPLCNNQTVLIGNLTELAKWQERQLGVSADVRN</sequence>
<comment type="caution">
    <text evidence="2">The sequence shown here is derived from an EMBL/GenBank/DDBJ whole genome shotgun (WGS) entry which is preliminary data.</text>
</comment>
<keyword evidence="3" id="KW-1185">Reference proteome</keyword>
<dbReference type="InterPro" id="IPR036724">
    <property type="entry name" value="Cobalamin-bd_sf"/>
</dbReference>
<evidence type="ECO:0000259" key="1">
    <source>
        <dbReference type="PROSITE" id="PS51332"/>
    </source>
</evidence>
<dbReference type="Gene3D" id="1.10.1240.10">
    <property type="entry name" value="Methionine synthase domain"/>
    <property type="match status" value="1"/>
</dbReference>
<dbReference type="EMBL" id="JAROAS010000006">
    <property type="protein sequence ID" value="MED4127603.1"/>
    <property type="molecule type" value="Genomic_DNA"/>
</dbReference>
<accession>A0ABU6NHB9</accession>